<dbReference type="AlphaFoldDB" id="A0A1H1WQT1"/>
<proteinExistence type="predicted"/>
<dbReference type="Pfam" id="PF00072">
    <property type="entry name" value="Response_reg"/>
    <property type="match status" value="1"/>
</dbReference>
<feature type="compositionally biased region" description="Polar residues" evidence="2">
    <location>
        <begin position="10"/>
        <end position="19"/>
    </location>
</feature>
<feature type="region of interest" description="Disordered" evidence="2">
    <location>
        <begin position="157"/>
        <end position="187"/>
    </location>
</feature>
<organism evidence="4 5">
    <name type="scientific">Friedmanniella luteola</name>
    <dbReference type="NCBI Taxonomy" id="546871"/>
    <lineage>
        <taxon>Bacteria</taxon>
        <taxon>Bacillati</taxon>
        <taxon>Actinomycetota</taxon>
        <taxon>Actinomycetes</taxon>
        <taxon>Propionibacteriales</taxon>
        <taxon>Nocardioidaceae</taxon>
        <taxon>Friedmanniella</taxon>
    </lineage>
</organism>
<evidence type="ECO:0000256" key="2">
    <source>
        <dbReference type="SAM" id="MobiDB-lite"/>
    </source>
</evidence>
<keyword evidence="5" id="KW-1185">Reference proteome</keyword>
<dbReference type="Proteomes" id="UP000199092">
    <property type="component" value="Chromosome I"/>
</dbReference>
<feature type="region of interest" description="Disordered" evidence="2">
    <location>
        <begin position="1"/>
        <end position="21"/>
    </location>
</feature>
<name>A0A1H1WQT1_9ACTN</name>
<dbReference type="SUPFAM" id="SSF52172">
    <property type="entry name" value="CheY-like"/>
    <property type="match status" value="1"/>
</dbReference>
<dbReference type="CDD" id="cd17535">
    <property type="entry name" value="REC_NarL-like"/>
    <property type="match status" value="1"/>
</dbReference>
<dbReference type="InterPro" id="IPR001789">
    <property type="entry name" value="Sig_transdc_resp-reg_receiver"/>
</dbReference>
<feature type="domain" description="Response regulatory" evidence="3">
    <location>
        <begin position="24"/>
        <end position="140"/>
    </location>
</feature>
<dbReference type="InterPro" id="IPR011006">
    <property type="entry name" value="CheY-like_superfamily"/>
</dbReference>
<sequence>MLSNNDDRTPQNAAPTTGPTAPVRVLIVDDNAPFSSLLSAALDAVDGMECVGTARSASEGFQRVVELAPTVVVMDIMMPGLDGLAATTELRRLSPETAVAVVSAHSDPEWIARAEDAGASAYIPKSGSLSEMVAVLSAARPGPMAVASSLQAAWSSSRVTDPTRADRQPASPLQSGDQQVARDVRSTKAAIVQPGRRRDILRLLRRG</sequence>
<dbReference type="RefSeq" id="WP_091413601.1">
    <property type="nucleotide sequence ID" value="NZ_LT629749.1"/>
</dbReference>
<evidence type="ECO:0000313" key="4">
    <source>
        <dbReference type="EMBL" id="SDS99493.1"/>
    </source>
</evidence>
<keyword evidence="4" id="KW-0238">DNA-binding</keyword>
<evidence type="ECO:0000256" key="1">
    <source>
        <dbReference type="PROSITE-ProRule" id="PRU00169"/>
    </source>
</evidence>
<dbReference type="STRING" id="546871.SAMN04488543_2802"/>
<reference evidence="4 5" key="1">
    <citation type="submission" date="2016-10" db="EMBL/GenBank/DDBJ databases">
        <authorList>
            <person name="de Groot N.N."/>
        </authorList>
    </citation>
    <scope>NUCLEOTIDE SEQUENCE [LARGE SCALE GENOMIC DNA]</scope>
    <source>
        <strain evidence="4 5">DSM 21741</strain>
    </source>
</reference>
<feature type="modified residue" description="4-aspartylphosphate" evidence="1">
    <location>
        <position position="75"/>
    </location>
</feature>
<keyword evidence="1" id="KW-0597">Phosphoprotein</keyword>
<dbReference type="GO" id="GO:0000160">
    <property type="term" value="P:phosphorelay signal transduction system"/>
    <property type="evidence" value="ECO:0007669"/>
    <property type="project" value="InterPro"/>
</dbReference>
<dbReference type="InterPro" id="IPR058245">
    <property type="entry name" value="NreC/VraR/RcsB-like_REC"/>
</dbReference>
<dbReference type="PANTHER" id="PTHR45566">
    <property type="entry name" value="HTH-TYPE TRANSCRIPTIONAL REGULATOR YHJB-RELATED"/>
    <property type="match status" value="1"/>
</dbReference>
<dbReference type="InterPro" id="IPR051015">
    <property type="entry name" value="EvgA-like"/>
</dbReference>
<dbReference type="PROSITE" id="PS50110">
    <property type="entry name" value="RESPONSE_REGULATORY"/>
    <property type="match status" value="1"/>
</dbReference>
<dbReference type="PANTHER" id="PTHR45566:SF2">
    <property type="entry name" value="NARL SUBFAMILY"/>
    <property type="match status" value="1"/>
</dbReference>
<gene>
    <name evidence="4" type="ORF">SAMN04488543_2802</name>
</gene>
<dbReference type="SMART" id="SM00448">
    <property type="entry name" value="REC"/>
    <property type="match status" value="1"/>
</dbReference>
<dbReference type="OrthoDB" id="9808843at2"/>
<dbReference type="GO" id="GO:0003677">
    <property type="term" value="F:DNA binding"/>
    <property type="evidence" value="ECO:0007669"/>
    <property type="project" value="UniProtKB-KW"/>
</dbReference>
<protein>
    <submittedName>
        <fullName evidence="4">DNA-binding response regulator, NarL/FixJ family, contains REC and HTH domains</fullName>
    </submittedName>
</protein>
<evidence type="ECO:0000313" key="5">
    <source>
        <dbReference type="Proteomes" id="UP000199092"/>
    </source>
</evidence>
<accession>A0A1H1WQT1</accession>
<dbReference type="EMBL" id="LT629749">
    <property type="protein sequence ID" value="SDS99493.1"/>
    <property type="molecule type" value="Genomic_DNA"/>
</dbReference>
<evidence type="ECO:0000259" key="3">
    <source>
        <dbReference type="PROSITE" id="PS50110"/>
    </source>
</evidence>
<dbReference type="Gene3D" id="3.40.50.2300">
    <property type="match status" value="1"/>
</dbReference>